<dbReference type="PROSITE" id="PS51747">
    <property type="entry name" value="CYT_DCMP_DEAMINASES_2"/>
    <property type="match status" value="3"/>
</dbReference>
<dbReference type="GO" id="GO:0004132">
    <property type="term" value="F:dCMP deaminase activity"/>
    <property type="evidence" value="ECO:0007669"/>
    <property type="project" value="TreeGrafter"/>
</dbReference>
<keyword evidence="11" id="KW-1185">Reference proteome</keyword>
<dbReference type="EC" id="3.5.4.12" evidence="6"/>
<comment type="similarity">
    <text evidence="1">Belongs to the cytidine and deoxycytidylate deaminase family.</text>
</comment>
<evidence type="ECO:0000256" key="1">
    <source>
        <dbReference type="ARBA" id="ARBA00006576"/>
    </source>
</evidence>
<dbReference type="GO" id="GO:0005737">
    <property type="term" value="C:cytoplasm"/>
    <property type="evidence" value="ECO:0007669"/>
    <property type="project" value="TreeGrafter"/>
</dbReference>
<keyword evidence="4" id="KW-0378">Hydrolase</keyword>
<evidence type="ECO:0000256" key="2">
    <source>
        <dbReference type="ARBA" id="ARBA00022723"/>
    </source>
</evidence>
<reference evidence="10" key="1">
    <citation type="submission" date="2023-03" db="EMBL/GenBank/DDBJ databases">
        <authorList>
            <person name="Steffen K."/>
            <person name="Cardenas P."/>
        </authorList>
    </citation>
    <scope>NUCLEOTIDE SEQUENCE</scope>
</reference>
<protein>
    <recommendedName>
        <fullName evidence="7">dCMP deaminase</fullName>
        <ecNumber evidence="6">3.5.4.12</ecNumber>
    </recommendedName>
    <alternativeName>
        <fullName evidence="7">dCMP deaminase</fullName>
    </alternativeName>
</protein>
<dbReference type="Proteomes" id="UP001174909">
    <property type="component" value="Unassembled WGS sequence"/>
</dbReference>
<dbReference type="Gene3D" id="3.40.140.10">
    <property type="entry name" value="Cytidine Deaminase, domain 2"/>
    <property type="match status" value="3"/>
</dbReference>
<evidence type="ECO:0000313" key="11">
    <source>
        <dbReference type="Proteomes" id="UP001174909"/>
    </source>
</evidence>
<organism evidence="10 11">
    <name type="scientific">Geodia barretti</name>
    <name type="common">Barrett's horny sponge</name>
    <dbReference type="NCBI Taxonomy" id="519541"/>
    <lineage>
        <taxon>Eukaryota</taxon>
        <taxon>Metazoa</taxon>
        <taxon>Porifera</taxon>
        <taxon>Demospongiae</taxon>
        <taxon>Heteroscleromorpha</taxon>
        <taxon>Tetractinellida</taxon>
        <taxon>Astrophorina</taxon>
        <taxon>Geodiidae</taxon>
        <taxon>Geodia</taxon>
    </lineage>
</organism>
<feature type="region of interest" description="Disordered" evidence="8">
    <location>
        <begin position="321"/>
        <end position="344"/>
    </location>
</feature>
<dbReference type="InterPro" id="IPR016192">
    <property type="entry name" value="APOBEC/CMP_deaminase_Zn-bd"/>
</dbReference>
<evidence type="ECO:0000313" key="10">
    <source>
        <dbReference type="EMBL" id="CAI8054396.1"/>
    </source>
</evidence>
<dbReference type="InterPro" id="IPR016193">
    <property type="entry name" value="Cytidine_deaminase-like"/>
</dbReference>
<evidence type="ECO:0000259" key="9">
    <source>
        <dbReference type="PROSITE" id="PS51747"/>
    </source>
</evidence>
<proteinExistence type="inferred from homology"/>
<dbReference type="AlphaFoldDB" id="A0AA35TWL8"/>
<feature type="domain" description="CMP/dCMP-type deaminase" evidence="9">
    <location>
        <begin position="551"/>
        <end position="668"/>
    </location>
</feature>
<dbReference type="InterPro" id="IPR002125">
    <property type="entry name" value="CMP_dCMP_dom"/>
</dbReference>
<dbReference type="PANTHER" id="PTHR11086:SF18">
    <property type="entry name" value="DEOXYCYTIDYLATE DEAMINASE"/>
    <property type="match status" value="1"/>
</dbReference>
<keyword evidence="2" id="KW-0479">Metal-binding</keyword>
<evidence type="ECO:0000256" key="8">
    <source>
        <dbReference type="SAM" id="MobiDB-lite"/>
    </source>
</evidence>
<comment type="caution">
    <text evidence="10">The sequence shown here is derived from an EMBL/GenBank/DDBJ whole genome shotgun (WGS) entry which is preliminary data.</text>
</comment>
<keyword evidence="3" id="KW-0545">Nucleotide biosynthesis</keyword>
<dbReference type="EMBL" id="CASHTH010004173">
    <property type="protein sequence ID" value="CAI8054396.1"/>
    <property type="molecule type" value="Genomic_DNA"/>
</dbReference>
<evidence type="ECO:0000256" key="3">
    <source>
        <dbReference type="ARBA" id="ARBA00022727"/>
    </source>
</evidence>
<keyword evidence="5" id="KW-0862">Zinc</keyword>
<gene>
    <name evidence="10" type="ORF">GBAR_LOCUS29685</name>
</gene>
<sequence length="708" mass="77955">MTTATDPTPRMSGRPDVLQSLSILAAYQSQSEAKKRGVLGGHGLCIAPTPKLSDSDATPSPASSDIIEVFTLEYRWLDEEWSGKISDPQWIDAVARSICPTLWTNLDGCEVYCTPPGKIMTKEDQPGKQRSEPLTIVVDLDELTANPGDVNEREEKYKGKRIKLQRGSKVSNQSFFPLAVDDYFMSIAILSQRLGSADESKRVGACIVSNESLRVVSLGYRKEDIHAELSALLNAKVSGVDLTKCSLYTTKPPCLNCTQAILEAGIRVMVYGPKGVLDPGVCALIYGAKACFKEYKCYIRIDDVEKRFLIDLHESDVCAKEFDPPEPDAAQPTPSSSSVSDENDVCAKELDQPEISKPDAAQPTPSCKPSYSDFFMAMAFLSHTRAKDMKYQVGACLVTPAPHRLVAMGYNGMPDGRGFKDDKMDWGTEQSKYICHAELNAIIAAFRREADLSTCTLYVTHTPCDDCSKLVAQSGIKYVVFARPFHNGSAMNETLKRLPHPEITQYDMESECGNIAIDLKDLSIKLSKSSKTPPNDCAPAQKKGRRDVDFPLDDYFMSLAVLAKCRSVVSERVGACLVYKEPRRAISVGYSGNIDGLSDNKKTEYVCCAEFNAIVSAYRYHADLTSATLYTTGVPCSRCATKIIQSGIKTIVHGGEEKSMEPEAREVFYWGKVATLKYECQTKKPIIEIDLRRLVVDQREDGDGGGAE</sequence>
<dbReference type="SUPFAM" id="SSF53927">
    <property type="entry name" value="Cytidine deaminase-like"/>
    <property type="match status" value="3"/>
</dbReference>
<evidence type="ECO:0000256" key="6">
    <source>
        <dbReference type="ARBA" id="ARBA00038938"/>
    </source>
</evidence>
<evidence type="ECO:0000256" key="5">
    <source>
        <dbReference type="ARBA" id="ARBA00022833"/>
    </source>
</evidence>
<evidence type="ECO:0000256" key="4">
    <source>
        <dbReference type="ARBA" id="ARBA00022801"/>
    </source>
</evidence>
<dbReference type="PANTHER" id="PTHR11086">
    <property type="entry name" value="DEOXYCYTIDYLATE DEAMINASE-RELATED"/>
    <property type="match status" value="1"/>
</dbReference>
<feature type="domain" description="CMP/dCMP-type deaminase" evidence="9">
    <location>
        <begin position="179"/>
        <end position="284"/>
    </location>
</feature>
<dbReference type="InterPro" id="IPR015517">
    <property type="entry name" value="dCMP_deaminase-rel"/>
</dbReference>
<name>A0AA35TWL8_GEOBA</name>
<dbReference type="GO" id="GO:0008270">
    <property type="term" value="F:zinc ion binding"/>
    <property type="evidence" value="ECO:0007669"/>
    <property type="project" value="InterPro"/>
</dbReference>
<evidence type="ECO:0000256" key="7">
    <source>
        <dbReference type="ARBA" id="ARBA00041763"/>
    </source>
</evidence>
<accession>A0AA35TWL8</accession>
<dbReference type="Pfam" id="PF00383">
    <property type="entry name" value="dCMP_cyt_deam_1"/>
    <property type="match status" value="3"/>
</dbReference>
<dbReference type="PROSITE" id="PS00903">
    <property type="entry name" value="CYT_DCMP_DEAMINASES_1"/>
    <property type="match status" value="3"/>
</dbReference>
<feature type="domain" description="CMP/dCMP-type deaminase" evidence="9">
    <location>
        <begin position="370"/>
        <end position="498"/>
    </location>
</feature>